<feature type="signal peptide" evidence="1">
    <location>
        <begin position="1"/>
        <end position="24"/>
    </location>
</feature>
<dbReference type="RefSeq" id="WP_311019586.1">
    <property type="nucleotide sequence ID" value="NZ_JAUHGG010000003.1"/>
</dbReference>
<proteinExistence type="predicted"/>
<name>A0AAW8PZ15_VIBPH</name>
<sequence>MIKKFETKIALSAALLASLPMASAAIDRQAIEKDVASASVIARELQVGEKKFNLTFYSRKPKGVFSSLSSADYVELWHGKDQTPYALLNISGLTQEPADNLRRLMFFGIEMDDFSSTDTKKHSRLMQMIKAPYYKHVQPRQQLVLGYDLGVAPAFSSACASKSSSLVVSSGGLYIDESCEPTGLKVVYSVNITEQVYPWDINTVFTSSEPYSLTERLDGIQTVSKLVKLMSCKDEPITNEGYGATVDRYSCSNGNELVVLKNNYSHHQWNGYLLVDRSTFNQYGAPYKVPLTNWIFQELDVR</sequence>
<feature type="chain" id="PRO_5043521806" evidence="1">
    <location>
        <begin position="25"/>
        <end position="302"/>
    </location>
</feature>
<evidence type="ECO:0000256" key="1">
    <source>
        <dbReference type="SAM" id="SignalP"/>
    </source>
</evidence>
<reference evidence="2" key="1">
    <citation type="submission" date="2023-06" db="EMBL/GenBank/DDBJ databases">
        <title>Genomic Diversity of Vibrio spp. and Metagenomic Analysis of Pathogens in Florida Gulf Coastal Waters Following Hurricane Ian.</title>
        <authorList>
            <person name="Brumfield K.D."/>
        </authorList>
    </citation>
    <scope>NUCLEOTIDE SEQUENCE</scope>
    <source>
        <strain evidence="2">WBS2B-138</strain>
    </source>
</reference>
<evidence type="ECO:0000313" key="3">
    <source>
        <dbReference type="Proteomes" id="UP001253193"/>
    </source>
</evidence>
<keyword evidence="1" id="KW-0732">Signal</keyword>
<evidence type="ECO:0000313" key="2">
    <source>
        <dbReference type="EMBL" id="MDS1820806.1"/>
    </source>
</evidence>
<comment type="caution">
    <text evidence="2">The sequence shown here is derived from an EMBL/GenBank/DDBJ whole genome shotgun (WGS) entry which is preliminary data.</text>
</comment>
<accession>A0AAW8PZ15</accession>
<gene>
    <name evidence="2" type="ORF">QX249_09080</name>
</gene>
<dbReference type="EMBL" id="JAUHGG010000003">
    <property type="protein sequence ID" value="MDS1820806.1"/>
    <property type="molecule type" value="Genomic_DNA"/>
</dbReference>
<protein>
    <submittedName>
        <fullName evidence="2">Uncharacterized protein</fullName>
    </submittedName>
</protein>
<dbReference type="Proteomes" id="UP001253193">
    <property type="component" value="Unassembled WGS sequence"/>
</dbReference>
<organism evidence="2 3">
    <name type="scientific">Vibrio parahaemolyticus</name>
    <dbReference type="NCBI Taxonomy" id="670"/>
    <lineage>
        <taxon>Bacteria</taxon>
        <taxon>Pseudomonadati</taxon>
        <taxon>Pseudomonadota</taxon>
        <taxon>Gammaproteobacteria</taxon>
        <taxon>Vibrionales</taxon>
        <taxon>Vibrionaceae</taxon>
        <taxon>Vibrio</taxon>
    </lineage>
</organism>
<dbReference type="AlphaFoldDB" id="A0AAW8PZ15"/>